<comment type="caution">
    <text evidence="8">The sequence shown here is derived from an EMBL/GenBank/DDBJ whole genome shotgun (WGS) entry which is preliminary data.</text>
</comment>
<organism evidence="8 9">
    <name type="scientific">Bacillus seohaeanensis</name>
    <dbReference type="NCBI Taxonomy" id="284580"/>
    <lineage>
        <taxon>Bacteria</taxon>
        <taxon>Bacillati</taxon>
        <taxon>Bacillota</taxon>
        <taxon>Bacilli</taxon>
        <taxon>Bacillales</taxon>
        <taxon>Bacillaceae</taxon>
        <taxon>Bacillus</taxon>
    </lineage>
</organism>
<evidence type="ECO:0000256" key="3">
    <source>
        <dbReference type="ARBA" id="ARBA00022475"/>
    </source>
</evidence>
<evidence type="ECO:0000256" key="6">
    <source>
        <dbReference type="ARBA" id="ARBA00023136"/>
    </source>
</evidence>
<keyword evidence="5 7" id="KW-1133">Transmembrane helix</keyword>
<feature type="transmembrane region" description="Helical" evidence="7">
    <location>
        <begin position="74"/>
        <end position="94"/>
    </location>
</feature>
<feature type="transmembrane region" description="Helical" evidence="7">
    <location>
        <begin position="314"/>
        <end position="337"/>
    </location>
</feature>
<accession>A0ABW5RPD8</accession>
<dbReference type="InterPro" id="IPR010290">
    <property type="entry name" value="TM_effector"/>
</dbReference>
<evidence type="ECO:0000313" key="9">
    <source>
        <dbReference type="Proteomes" id="UP001597506"/>
    </source>
</evidence>
<keyword evidence="6 7" id="KW-0472">Membrane</keyword>
<keyword evidence="3" id="KW-1003">Cell membrane</keyword>
<dbReference type="EMBL" id="JBHUMF010000002">
    <property type="protein sequence ID" value="MFD2679432.1"/>
    <property type="molecule type" value="Genomic_DNA"/>
</dbReference>
<dbReference type="PANTHER" id="PTHR23513">
    <property type="entry name" value="INTEGRAL MEMBRANE EFFLUX PROTEIN-RELATED"/>
    <property type="match status" value="1"/>
</dbReference>
<feature type="transmembrane region" description="Helical" evidence="7">
    <location>
        <begin position="224"/>
        <end position="246"/>
    </location>
</feature>
<evidence type="ECO:0000313" key="8">
    <source>
        <dbReference type="EMBL" id="MFD2679432.1"/>
    </source>
</evidence>
<feature type="transmembrane region" description="Helical" evidence="7">
    <location>
        <begin position="139"/>
        <end position="162"/>
    </location>
</feature>
<dbReference type="PANTHER" id="PTHR23513:SF6">
    <property type="entry name" value="MAJOR FACILITATOR SUPERFAMILY ASSOCIATED DOMAIN-CONTAINING PROTEIN"/>
    <property type="match status" value="1"/>
</dbReference>
<keyword evidence="4 7" id="KW-0812">Transmembrane</keyword>
<comment type="subcellular location">
    <subcellularLocation>
        <location evidence="1">Cell membrane</location>
        <topology evidence="1">Multi-pass membrane protein</topology>
    </subcellularLocation>
</comment>
<feature type="transmembrane region" description="Helical" evidence="7">
    <location>
        <begin position="287"/>
        <end position="308"/>
    </location>
</feature>
<feature type="transmembrane region" description="Helical" evidence="7">
    <location>
        <begin position="168"/>
        <end position="186"/>
    </location>
</feature>
<reference evidence="9" key="1">
    <citation type="journal article" date="2019" name="Int. J. Syst. Evol. Microbiol.">
        <title>The Global Catalogue of Microorganisms (GCM) 10K type strain sequencing project: providing services to taxonomists for standard genome sequencing and annotation.</title>
        <authorList>
            <consortium name="The Broad Institute Genomics Platform"/>
            <consortium name="The Broad Institute Genome Sequencing Center for Infectious Disease"/>
            <person name="Wu L."/>
            <person name="Ma J."/>
        </authorList>
    </citation>
    <scope>NUCLEOTIDE SEQUENCE [LARGE SCALE GENOMIC DNA]</scope>
    <source>
        <strain evidence="9">KCTC 3913</strain>
    </source>
</reference>
<evidence type="ECO:0000256" key="2">
    <source>
        <dbReference type="ARBA" id="ARBA00022448"/>
    </source>
</evidence>
<proteinExistence type="predicted"/>
<dbReference type="RefSeq" id="WP_377932062.1">
    <property type="nucleotide sequence ID" value="NZ_JBHUMF010000002.1"/>
</dbReference>
<feature type="transmembrane region" description="Helical" evidence="7">
    <location>
        <begin position="42"/>
        <end position="62"/>
    </location>
</feature>
<keyword evidence="2" id="KW-0813">Transport</keyword>
<protein>
    <submittedName>
        <fullName evidence="8">MFS transporter</fullName>
    </submittedName>
</protein>
<dbReference type="SUPFAM" id="SSF103473">
    <property type="entry name" value="MFS general substrate transporter"/>
    <property type="match status" value="1"/>
</dbReference>
<dbReference type="Proteomes" id="UP001597506">
    <property type="component" value="Unassembled WGS sequence"/>
</dbReference>
<feature type="transmembrane region" description="Helical" evidence="7">
    <location>
        <begin position="12"/>
        <end position="36"/>
    </location>
</feature>
<feature type="transmembrane region" description="Helical" evidence="7">
    <location>
        <begin position="258"/>
        <end position="280"/>
    </location>
</feature>
<dbReference type="InterPro" id="IPR036259">
    <property type="entry name" value="MFS_trans_sf"/>
</dbReference>
<feature type="transmembrane region" description="Helical" evidence="7">
    <location>
        <begin position="100"/>
        <end position="118"/>
    </location>
</feature>
<feature type="transmembrane region" description="Helical" evidence="7">
    <location>
        <begin position="375"/>
        <end position="394"/>
    </location>
</feature>
<name>A0ABW5RPD8_9BACI</name>
<evidence type="ECO:0000256" key="4">
    <source>
        <dbReference type="ARBA" id="ARBA00022692"/>
    </source>
</evidence>
<feature type="transmembrane region" description="Helical" evidence="7">
    <location>
        <begin position="349"/>
        <end position="369"/>
    </location>
</feature>
<gene>
    <name evidence="8" type="ORF">ACFSUL_01575</name>
</gene>
<evidence type="ECO:0000256" key="1">
    <source>
        <dbReference type="ARBA" id="ARBA00004651"/>
    </source>
</evidence>
<evidence type="ECO:0000256" key="5">
    <source>
        <dbReference type="ARBA" id="ARBA00022989"/>
    </source>
</evidence>
<evidence type="ECO:0000256" key="7">
    <source>
        <dbReference type="SAM" id="Phobius"/>
    </source>
</evidence>
<dbReference type="Pfam" id="PF05977">
    <property type="entry name" value="MFS_3"/>
    <property type="match status" value="1"/>
</dbReference>
<dbReference type="CDD" id="cd06173">
    <property type="entry name" value="MFS_MefA_like"/>
    <property type="match status" value="1"/>
</dbReference>
<sequence length="428" mass="46435">MNLLKQNRNFLMLFLGRLVTNIGDSIYYVATMWLVYDLGKSAFYTGLAGFLVLLPKALQFLTGPFIDKWRIKRTLVITQLLQCILILIIPIAYLYDVLTVQTILIVMPIIAFIEEFAYPTQTKALPLILKKEELIKGNSLFAFAYQGVDIIFNASAGILVAVVGATTLYLVDSVTFAIAALFFGLLKISGEQINKTKEKVSLKRAVGDYFGNLSEGFSIVFKSLLWAFLIGSFIANFGIGIAMAILPAFSASIGGVEMYGILLTALSAGSLIGALLGSIVGKYRVGLLAIICFTLGAGCWMIAAIVASPILTPILFGLAWIPIGAVNVLFSGISQSIIPNHILGRVNSVMYSMSIIAMPIGSLLGGYFATRISSQALFTYTGAGVLFIAIVWFLHPQLRKLPSAGKIGRESFNLTFKEEDIQRSEGVS</sequence>
<dbReference type="Gene3D" id="1.20.1250.20">
    <property type="entry name" value="MFS general substrate transporter like domains"/>
    <property type="match status" value="1"/>
</dbReference>
<keyword evidence="9" id="KW-1185">Reference proteome</keyword>